<sequence length="77" mass="8742">MATVVDIKVNDFVKIDGKDGERVLSVVQPFGTYRMFKVKINTSQVRHVAGYRTMSSKESSAFLLTIVNNELRLSEIY</sequence>
<gene>
    <name evidence="1" type="ORF">OCTVUL_1B009783</name>
</gene>
<proteinExistence type="predicted"/>
<protein>
    <submittedName>
        <fullName evidence="1">Uncharacterized protein</fullName>
    </submittedName>
</protein>
<reference evidence="1" key="1">
    <citation type="submission" date="2023-08" db="EMBL/GenBank/DDBJ databases">
        <authorList>
            <person name="Alioto T."/>
            <person name="Alioto T."/>
            <person name="Gomez Garrido J."/>
        </authorList>
    </citation>
    <scope>NUCLEOTIDE SEQUENCE</scope>
</reference>
<name>A0AA36FF94_OCTVU</name>
<dbReference type="EMBL" id="OX597831">
    <property type="protein sequence ID" value="CAI9736250.1"/>
    <property type="molecule type" value="Genomic_DNA"/>
</dbReference>
<keyword evidence="2" id="KW-1185">Reference proteome</keyword>
<dbReference type="AlphaFoldDB" id="A0AA36FF94"/>
<dbReference type="Proteomes" id="UP001162480">
    <property type="component" value="Chromosome 18"/>
</dbReference>
<evidence type="ECO:0000313" key="2">
    <source>
        <dbReference type="Proteomes" id="UP001162480"/>
    </source>
</evidence>
<accession>A0AA36FF94</accession>
<evidence type="ECO:0000313" key="1">
    <source>
        <dbReference type="EMBL" id="CAI9736250.1"/>
    </source>
</evidence>
<organism evidence="1 2">
    <name type="scientific">Octopus vulgaris</name>
    <name type="common">Common octopus</name>
    <dbReference type="NCBI Taxonomy" id="6645"/>
    <lineage>
        <taxon>Eukaryota</taxon>
        <taxon>Metazoa</taxon>
        <taxon>Spiralia</taxon>
        <taxon>Lophotrochozoa</taxon>
        <taxon>Mollusca</taxon>
        <taxon>Cephalopoda</taxon>
        <taxon>Coleoidea</taxon>
        <taxon>Octopodiformes</taxon>
        <taxon>Octopoda</taxon>
        <taxon>Incirrata</taxon>
        <taxon>Octopodidae</taxon>
        <taxon>Octopus</taxon>
    </lineage>
</organism>